<name>A0A1I0XJ16_9RHOB</name>
<dbReference type="Proteomes" id="UP000198796">
    <property type="component" value="Unassembled WGS sequence"/>
</dbReference>
<dbReference type="SMART" id="SM00345">
    <property type="entry name" value="HTH_GNTR"/>
    <property type="match status" value="1"/>
</dbReference>
<gene>
    <name evidence="5" type="ORF">SAMN05421688_2341</name>
</gene>
<dbReference type="STRING" id="871651.SAMN05421688_2341"/>
<dbReference type="EMBL" id="FOJU01000003">
    <property type="protein sequence ID" value="SFB00981.1"/>
    <property type="molecule type" value="Genomic_DNA"/>
</dbReference>
<dbReference type="RefSeq" id="WP_092064845.1">
    <property type="nucleotide sequence ID" value="NZ_FOJU01000003.1"/>
</dbReference>
<reference evidence="5 6" key="1">
    <citation type="submission" date="2016-10" db="EMBL/GenBank/DDBJ databases">
        <authorList>
            <person name="de Groot N.N."/>
        </authorList>
    </citation>
    <scope>NUCLEOTIDE SEQUENCE [LARGE SCALE GENOMIC DNA]</scope>
    <source>
        <strain evidence="5 6">DSM 29316</strain>
    </source>
</reference>
<evidence type="ECO:0000313" key="6">
    <source>
        <dbReference type="Proteomes" id="UP000198796"/>
    </source>
</evidence>
<dbReference type="InterPro" id="IPR036390">
    <property type="entry name" value="WH_DNA-bd_sf"/>
</dbReference>
<feature type="domain" description="HTH gntR-type" evidence="4">
    <location>
        <begin position="15"/>
        <end position="82"/>
    </location>
</feature>
<organism evidence="5 6">
    <name type="scientific">Poseidonocella pacifica</name>
    <dbReference type="NCBI Taxonomy" id="871651"/>
    <lineage>
        <taxon>Bacteria</taxon>
        <taxon>Pseudomonadati</taxon>
        <taxon>Pseudomonadota</taxon>
        <taxon>Alphaproteobacteria</taxon>
        <taxon>Rhodobacterales</taxon>
        <taxon>Roseobacteraceae</taxon>
        <taxon>Poseidonocella</taxon>
    </lineage>
</organism>
<dbReference type="SUPFAM" id="SSF46785">
    <property type="entry name" value="Winged helix' DNA-binding domain"/>
    <property type="match status" value="1"/>
</dbReference>
<keyword evidence="1" id="KW-0805">Transcription regulation</keyword>
<dbReference type="GO" id="GO:0003700">
    <property type="term" value="F:DNA-binding transcription factor activity"/>
    <property type="evidence" value="ECO:0007669"/>
    <property type="project" value="InterPro"/>
</dbReference>
<dbReference type="PANTHER" id="PTHR43537:SF5">
    <property type="entry name" value="UXU OPERON TRANSCRIPTIONAL REGULATOR"/>
    <property type="match status" value="1"/>
</dbReference>
<evidence type="ECO:0000256" key="3">
    <source>
        <dbReference type="ARBA" id="ARBA00023163"/>
    </source>
</evidence>
<dbReference type="SMART" id="SM00895">
    <property type="entry name" value="FCD"/>
    <property type="match status" value="1"/>
</dbReference>
<dbReference type="InterPro" id="IPR011711">
    <property type="entry name" value="GntR_C"/>
</dbReference>
<dbReference type="SUPFAM" id="SSF48008">
    <property type="entry name" value="GntR ligand-binding domain-like"/>
    <property type="match status" value="1"/>
</dbReference>
<dbReference type="Pfam" id="PF00392">
    <property type="entry name" value="GntR"/>
    <property type="match status" value="1"/>
</dbReference>
<keyword evidence="2" id="KW-0238">DNA-binding</keyword>
<keyword evidence="3" id="KW-0804">Transcription</keyword>
<dbReference type="OrthoDB" id="9788098at2"/>
<evidence type="ECO:0000313" key="5">
    <source>
        <dbReference type="EMBL" id="SFB00981.1"/>
    </source>
</evidence>
<dbReference type="Gene3D" id="1.10.10.10">
    <property type="entry name" value="Winged helix-like DNA-binding domain superfamily/Winged helix DNA-binding domain"/>
    <property type="match status" value="1"/>
</dbReference>
<keyword evidence="6" id="KW-1185">Reference proteome</keyword>
<dbReference type="Gene3D" id="1.20.120.530">
    <property type="entry name" value="GntR ligand-binding domain-like"/>
    <property type="match status" value="1"/>
</dbReference>
<evidence type="ECO:0000256" key="1">
    <source>
        <dbReference type="ARBA" id="ARBA00023015"/>
    </source>
</evidence>
<evidence type="ECO:0000256" key="2">
    <source>
        <dbReference type="ARBA" id="ARBA00023125"/>
    </source>
</evidence>
<dbReference type="InterPro" id="IPR000524">
    <property type="entry name" value="Tscrpt_reg_HTH_GntR"/>
</dbReference>
<proteinExistence type="predicted"/>
<dbReference type="Pfam" id="PF07729">
    <property type="entry name" value="FCD"/>
    <property type="match status" value="1"/>
</dbReference>
<dbReference type="AlphaFoldDB" id="A0A1I0XJ16"/>
<evidence type="ECO:0000259" key="4">
    <source>
        <dbReference type="PROSITE" id="PS50949"/>
    </source>
</evidence>
<dbReference type="PANTHER" id="PTHR43537">
    <property type="entry name" value="TRANSCRIPTIONAL REGULATOR, GNTR FAMILY"/>
    <property type="match status" value="1"/>
</dbReference>
<sequence length="232" mass="26438">MTDLTIAPLTVPQAQSATDLAFKVLYDAVISLKLPPGTKVSEVEVARQLDVSRQPVRDAFFRLSKLGFVAIRPQRATLITRISEQAILDAVFVRIALELECLRYAIDRQRPEDIDAIRQNLEAQTAALEDSDPGIFHALDEAFHETLCSVAGHTHVWTLIQEQKAHMDRLRFLTLSEERRRRVLEEHTSLLEALEQRDIALAEQRLRTHLTDIVTVLDENRQAYPDYFEAGE</sequence>
<protein>
    <submittedName>
        <fullName evidence="5">Transcriptional regulator, GntR family</fullName>
    </submittedName>
</protein>
<dbReference type="InterPro" id="IPR036388">
    <property type="entry name" value="WH-like_DNA-bd_sf"/>
</dbReference>
<dbReference type="InterPro" id="IPR008920">
    <property type="entry name" value="TF_FadR/GntR_C"/>
</dbReference>
<dbReference type="GO" id="GO:0003677">
    <property type="term" value="F:DNA binding"/>
    <property type="evidence" value="ECO:0007669"/>
    <property type="project" value="UniProtKB-KW"/>
</dbReference>
<dbReference type="PROSITE" id="PS50949">
    <property type="entry name" value="HTH_GNTR"/>
    <property type="match status" value="1"/>
</dbReference>
<accession>A0A1I0XJ16</accession>